<gene>
    <name evidence="1" type="ORF">MA03_04670</name>
</gene>
<dbReference type="EMBL" id="CP009961">
    <property type="protein sequence ID" value="AKG38711.1"/>
    <property type="molecule type" value="Genomic_DNA"/>
</dbReference>
<dbReference type="PATRIC" id="fig|1550241.5.peg.988"/>
<sequence length="317" mass="35533">MESLSCKRCGAPLSVDPESLIAVCDYCGYPNIIGGDFSSEHVSIIPSKTREVVENKFIEVVKKDPQLSKIEDIEVLEISGAYFPAWYTTIIRANVRASWYTTVIEERNNRVITRRVLQHEERTISRKIFLPARRRIPSEPVLNALASYTVKKAESISPTREDFDWEKIKLEFLGVEIGRQEALRILTDKFIDSLREEYKSRGEQLDFFSASIVKVEEPVLLYVPVWTISYTAHDSVYLAVFDGYDLTCLYRSEPLTSLERIAGFSLGLALSSLSGPIFAATASLTGFETSLLFLGLLATAGYTITKSAMASARVENA</sequence>
<dbReference type="KEGG" id="thf:MA03_04670"/>
<dbReference type="RefSeq" id="WP_052884163.1">
    <property type="nucleotide sequence ID" value="NZ_CP009961.1"/>
</dbReference>
<keyword evidence="2" id="KW-1185">Reference proteome</keyword>
<evidence type="ECO:0000313" key="2">
    <source>
        <dbReference type="Proteomes" id="UP000067434"/>
    </source>
</evidence>
<dbReference type="STRING" id="1550241.MA03_04670"/>
<dbReference type="HOGENOM" id="CLU_070502_0_0_2"/>
<organism evidence="1 2">
    <name type="scientific">Infirmifilum uzonense</name>
    <dbReference type="NCBI Taxonomy" id="1550241"/>
    <lineage>
        <taxon>Archaea</taxon>
        <taxon>Thermoproteota</taxon>
        <taxon>Thermoprotei</taxon>
        <taxon>Thermofilales</taxon>
        <taxon>Thermofilaceae</taxon>
        <taxon>Infirmifilum</taxon>
    </lineage>
</organism>
<dbReference type="Proteomes" id="UP000067434">
    <property type="component" value="Chromosome"/>
</dbReference>
<dbReference type="OrthoDB" id="88835at2157"/>
<evidence type="ECO:0000313" key="1">
    <source>
        <dbReference type="EMBL" id="AKG38711.1"/>
    </source>
</evidence>
<proteinExistence type="predicted"/>
<name>A0A0F7CL33_9CREN</name>
<dbReference type="AlphaFoldDB" id="A0A0F7CL33"/>
<dbReference type="GeneID" id="25401499"/>
<accession>A0A0F7CL33</accession>
<protein>
    <submittedName>
        <fullName evidence="1">Uncharacterized protein</fullName>
    </submittedName>
</protein>
<reference evidence="1 2" key="1">
    <citation type="journal article" date="2015" name="Stand. Genomic Sci.">
        <title>Complete genome sequence of and proposal of Thermofilum uzonense sp. nov. a novel hyperthermophilic crenarchaeon and emended description of the genus Thermofilum.</title>
        <authorList>
            <person name="Toshchakov S.V."/>
            <person name="Korzhenkov A.A."/>
            <person name="Samarov N.I."/>
            <person name="Mazunin I.O."/>
            <person name="Mozhey O.I."/>
            <person name="Shmyr I.S."/>
            <person name="Derbikova K.S."/>
            <person name="Taranov E.A."/>
            <person name="Dominova I.N."/>
            <person name="Bonch-Osmolovskaya E.A."/>
            <person name="Patrushev M.V."/>
            <person name="Podosokorskaya O.A."/>
            <person name="Kublanov I.V."/>
        </authorList>
    </citation>
    <scope>NUCLEOTIDE SEQUENCE [LARGE SCALE GENOMIC DNA]</scope>
    <source>
        <strain evidence="1 2">1807-2</strain>
    </source>
</reference>